<dbReference type="PANTHER" id="PTHR46145:SF4">
    <property type="entry name" value="HEPARANASE"/>
    <property type="match status" value="1"/>
</dbReference>
<dbReference type="EMBL" id="LLYA01000203">
    <property type="protein sequence ID" value="KRR17952.1"/>
    <property type="molecule type" value="Genomic_DNA"/>
</dbReference>
<sequence>MTRSSGFKVGMGIVIAALAAIPKAAAQAPTLSVDPSRLPRLGTIDERFQSYNVEMVKVTGGRFWKPYRSSASAPSARGADNAENMPASANPDLYAYREPIDLSTRRLRILAAALAPAYLRVSGTWANSTYFAESDEPSTPPNGFRAVLSRERWKGVIDFARAAGAEIVTSMAISPGVRDAAGLWRSDQARRLFAYTKSIGGRIAAAEFMNEPTLAAMGGAPKGYDAAAYGRDFKAFVAFIRNSQPDVIVLGPGSIGETTASQSPPQSSSDFLRTRDLLAASGPGIDAFSYHHYGALSQRCSGIPGQTTPEAALSEGWLASTEQTLAFYQSLRDEFAPDKPMWLTETAEAACGGNPWASTFLDTFRYLDQLGRLARAGVQMVAHNTLAASDYGLLDETTLRPRPNYWAALLWRRLMGTTVLDAGVHKGIHLYAHCRRGVRGAVTLLAINTDRTNAAMLRLPAASERYTLSADHLQSADVTLNGRVLELGPNDDLPRLAAVTSPPGSIEIAPATIAFLTVADARNPACA</sequence>
<feature type="chain" id="PRO_5006444230" description="Beta-glucuronidase C-terminal domain-containing protein" evidence="1">
    <location>
        <begin position="20"/>
        <end position="527"/>
    </location>
</feature>
<accession>A0A0R3MKT3</accession>
<name>A0A0R3MKT3_9BRAD</name>
<dbReference type="PANTHER" id="PTHR46145">
    <property type="entry name" value="HEPARANASE"/>
    <property type="match status" value="1"/>
</dbReference>
<dbReference type="Gene3D" id="3.20.20.80">
    <property type="entry name" value="Glycosidases"/>
    <property type="match status" value="1"/>
</dbReference>
<keyword evidence="3" id="KW-1185">Reference proteome</keyword>
<dbReference type="GO" id="GO:0016020">
    <property type="term" value="C:membrane"/>
    <property type="evidence" value="ECO:0007669"/>
    <property type="project" value="InterPro"/>
</dbReference>
<keyword evidence="1" id="KW-0732">Signal</keyword>
<gene>
    <name evidence="2" type="ORF">CQ13_11370</name>
</gene>
<reference evidence="2 3" key="1">
    <citation type="submission" date="2014-03" db="EMBL/GenBank/DDBJ databases">
        <title>Bradyrhizobium valentinum sp. nov., isolated from effective nodules of Lupinus mariae-josephae, a lupine endemic of basic-lime soils in Eastern Spain.</title>
        <authorList>
            <person name="Duran D."/>
            <person name="Rey L."/>
            <person name="Navarro A."/>
            <person name="Busquets A."/>
            <person name="Imperial J."/>
            <person name="Ruiz-Argueso T."/>
        </authorList>
    </citation>
    <scope>NUCLEOTIDE SEQUENCE [LARGE SCALE GENOMIC DNA]</scope>
    <source>
        <strain evidence="2 3">Ro19</strain>
    </source>
</reference>
<feature type="signal peptide" evidence="1">
    <location>
        <begin position="1"/>
        <end position="19"/>
    </location>
</feature>
<dbReference type="InterPro" id="IPR017853">
    <property type="entry name" value="GH"/>
</dbReference>
<evidence type="ECO:0000256" key="1">
    <source>
        <dbReference type="SAM" id="SignalP"/>
    </source>
</evidence>
<dbReference type="Pfam" id="PF03662">
    <property type="entry name" value="Glyco_hydro_79n"/>
    <property type="match status" value="1"/>
</dbReference>
<dbReference type="InterPro" id="IPR005199">
    <property type="entry name" value="Glyco_hydro_79"/>
</dbReference>
<dbReference type="RefSeq" id="WP_057847388.1">
    <property type="nucleotide sequence ID" value="NZ_LLYA01000203.1"/>
</dbReference>
<evidence type="ECO:0000313" key="3">
    <source>
        <dbReference type="Proteomes" id="UP000052023"/>
    </source>
</evidence>
<protein>
    <recommendedName>
        <fullName evidence="4">Beta-glucuronidase C-terminal domain-containing protein</fullName>
    </recommendedName>
</protein>
<dbReference type="Proteomes" id="UP000052023">
    <property type="component" value="Unassembled WGS sequence"/>
</dbReference>
<proteinExistence type="predicted"/>
<evidence type="ECO:0008006" key="4">
    <source>
        <dbReference type="Google" id="ProtNLM"/>
    </source>
</evidence>
<dbReference type="AlphaFoldDB" id="A0A0R3MKT3"/>
<organism evidence="2 3">
    <name type="scientific">Bradyrhizobium retamae</name>
    <dbReference type="NCBI Taxonomy" id="1300035"/>
    <lineage>
        <taxon>Bacteria</taxon>
        <taxon>Pseudomonadati</taxon>
        <taxon>Pseudomonadota</taxon>
        <taxon>Alphaproteobacteria</taxon>
        <taxon>Hyphomicrobiales</taxon>
        <taxon>Nitrobacteraceae</taxon>
        <taxon>Bradyrhizobium</taxon>
    </lineage>
</organism>
<comment type="caution">
    <text evidence="2">The sequence shown here is derived from an EMBL/GenBank/DDBJ whole genome shotgun (WGS) entry which is preliminary data.</text>
</comment>
<dbReference type="OrthoDB" id="366350at2"/>
<dbReference type="SUPFAM" id="SSF51445">
    <property type="entry name" value="(Trans)glycosidases"/>
    <property type="match status" value="1"/>
</dbReference>
<dbReference type="GO" id="GO:0016798">
    <property type="term" value="F:hydrolase activity, acting on glycosyl bonds"/>
    <property type="evidence" value="ECO:0007669"/>
    <property type="project" value="InterPro"/>
</dbReference>
<evidence type="ECO:0000313" key="2">
    <source>
        <dbReference type="EMBL" id="KRR17952.1"/>
    </source>
</evidence>